<accession>A0A7K0C1F5</accession>
<gene>
    <name evidence="1" type="ORF">ACRB68_53980</name>
</gene>
<dbReference type="RefSeq" id="WP_153537012.1">
    <property type="nucleotide sequence ID" value="NZ_WEGH01000003.1"/>
</dbReference>
<proteinExistence type="predicted"/>
<dbReference type="Proteomes" id="UP000487268">
    <property type="component" value="Unassembled WGS sequence"/>
</dbReference>
<organism evidence="1 2">
    <name type="scientific">Actinomadura macrotermitis</name>
    <dbReference type="NCBI Taxonomy" id="2585200"/>
    <lineage>
        <taxon>Bacteria</taxon>
        <taxon>Bacillati</taxon>
        <taxon>Actinomycetota</taxon>
        <taxon>Actinomycetes</taxon>
        <taxon>Streptosporangiales</taxon>
        <taxon>Thermomonosporaceae</taxon>
        <taxon>Actinomadura</taxon>
    </lineage>
</organism>
<evidence type="ECO:0000313" key="1">
    <source>
        <dbReference type="EMBL" id="MQY07298.1"/>
    </source>
</evidence>
<sequence>MNAHEPVPGGFERLCRELLAAAYPEADAQWLDEHTASAVAAADRAVALADRHADAAREDARAAMRDALSGLRTRGLSPDGPDARIETGAIALTASARPAGARFTVTLRADAADPVLGELAGLWLTARATGARAARLPVRYLGELTRQGVAVFTGLPAGRWTFDLLAHSRPGAFPMPAVETNVVAAATGGYAVAAPNGVLFVLHDPAGRAPVLEVGGTVDRLRVVWIRYRDRAGAARRLLVPLAPRAAGPANSRTGLPGFSPGLEWEAGDLMDPADLGAADAAAAADSVRAAADRRALRGWQELARTARPEVAAAIGAALAGL</sequence>
<reference evidence="1 2" key="1">
    <citation type="submission" date="2019-10" db="EMBL/GenBank/DDBJ databases">
        <title>Actinomadura rubteroloni sp. nov. and Actinomadura macrotermitis sp. nov., isolated from the gut of fungus growing-termite Macrotermes natalensis.</title>
        <authorList>
            <person name="Benndorf R."/>
            <person name="Martin K."/>
            <person name="Kuefner M."/>
            <person name="De Beer W."/>
            <person name="Kaster A.-K."/>
            <person name="Vollmers J."/>
            <person name="Poulsen M."/>
            <person name="Beemelmanns C."/>
        </authorList>
    </citation>
    <scope>NUCLEOTIDE SEQUENCE [LARGE SCALE GENOMIC DNA]</scope>
    <source>
        <strain evidence="1 2">RB68</strain>
    </source>
</reference>
<protein>
    <submittedName>
        <fullName evidence="1">Uncharacterized protein</fullName>
    </submittedName>
</protein>
<name>A0A7K0C1F5_9ACTN</name>
<dbReference type="EMBL" id="WEGH01000003">
    <property type="protein sequence ID" value="MQY07298.1"/>
    <property type="molecule type" value="Genomic_DNA"/>
</dbReference>
<dbReference type="AlphaFoldDB" id="A0A7K0C1F5"/>
<comment type="caution">
    <text evidence="1">The sequence shown here is derived from an EMBL/GenBank/DDBJ whole genome shotgun (WGS) entry which is preliminary data.</text>
</comment>
<evidence type="ECO:0000313" key="2">
    <source>
        <dbReference type="Proteomes" id="UP000487268"/>
    </source>
</evidence>
<keyword evidence="2" id="KW-1185">Reference proteome</keyword>